<organism evidence="2 3">
    <name type="scientific">Pseudoalteromonas prydzensis</name>
    <dbReference type="NCBI Taxonomy" id="182141"/>
    <lineage>
        <taxon>Bacteria</taxon>
        <taxon>Pseudomonadati</taxon>
        <taxon>Pseudomonadota</taxon>
        <taxon>Gammaproteobacteria</taxon>
        <taxon>Alteromonadales</taxon>
        <taxon>Pseudoalteromonadaceae</taxon>
        <taxon>Pseudoalteromonas</taxon>
    </lineage>
</organism>
<keyword evidence="3" id="KW-1185">Reference proteome</keyword>
<protein>
    <submittedName>
        <fullName evidence="2">Uncharacterized protein</fullName>
    </submittedName>
</protein>
<evidence type="ECO:0000313" key="3">
    <source>
        <dbReference type="Proteomes" id="UP000707245"/>
    </source>
</evidence>
<evidence type="ECO:0000313" key="2">
    <source>
        <dbReference type="EMBL" id="MBE0458936.1"/>
    </source>
</evidence>
<dbReference type="RefSeq" id="WP_192542480.1">
    <property type="nucleotide sequence ID" value="NZ_CASHZX010000002.1"/>
</dbReference>
<accession>A0ABR9FQ27</accession>
<reference evidence="2 3" key="1">
    <citation type="submission" date="2020-07" db="EMBL/GenBank/DDBJ databases">
        <title>Halophilic bacteria isolated from french cheeses.</title>
        <authorList>
            <person name="Kothe C.I."/>
            <person name="Farah-Kraiem B."/>
            <person name="Renault P."/>
            <person name="Dridi B."/>
        </authorList>
    </citation>
    <scope>NUCLEOTIDE SEQUENCE [LARGE SCALE GENOMIC DNA]</scope>
    <source>
        <strain evidence="2 3">FME14</strain>
    </source>
</reference>
<name>A0ABR9FQ27_9GAMM</name>
<dbReference type="Proteomes" id="UP000707245">
    <property type="component" value="Unassembled WGS sequence"/>
</dbReference>
<comment type="caution">
    <text evidence="2">The sequence shown here is derived from an EMBL/GenBank/DDBJ whole genome shotgun (WGS) entry which is preliminary data.</text>
</comment>
<proteinExistence type="predicted"/>
<gene>
    <name evidence="2" type="ORF">EI167_16090</name>
</gene>
<feature type="chain" id="PRO_5047092119" evidence="1">
    <location>
        <begin position="28"/>
        <end position="103"/>
    </location>
</feature>
<keyword evidence="1" id="KW-0732">Signal</keyword>
<evidence type="ECO:0000256" key="1">
    <source>
        <dbReference type="SAM" id="SignalP"/>
    </source>
</evidence>
<sequence>MSNAIHRIISNAMLFALLLSVSLTSVAHDGNNSKELASPTPHYFACDTAEQTNPDFDLDTQVDGISIRVLQPLPENTSSLYVSATLTQPFNQAYQRGPPSYLV</sequence>
<dbReference type="EMBL" id="RRZA01000057">
    <property type="protein sequence ID" value="MBE0458936.1"/>
    <property type="molecule type" value="Genomic_DNA"/>
</dbReference>
<feature type="signal peptide" evidence="1">
    <location>
        <begin position="1"/>
        <end position="27"/>
    </location>
</feature>